<feature type="domain" description="Cation/H+ exchanger transmembrane" evidence="16">
    <location>
        <begin position="24"/>
        <end position="455"/>
    </location>
</feature>
<evidence type="ECO:0000256" key="5">
    <source>
        <dbReference type="ARBA" id="ARBA00022475"/>
    </source>
</evidence>
<evidence type="ECO:0000256" key="8">
    <source>
        <dbReference type="ARBA" id="ARBA00022989"/>
    </source>
</evidence>
<keyword evidence="8 15" id="KW-1133">Transmembrane helix</keyword>
<protein>
    <recommendedName>
        <fullName evidence="13">Sodium/hydrogen exchanger</fullName>
    </recommendedName>
</protein>
<dbReference type="InterPro" id="IPR006153">
    <property type="entry name" value="Cation/H_exchanger_TM"/>
</dbReference>
<keyword evidence="5" id="KW-1003">Cell membrane</keyword>
<dbReference type="InterPro" id="IPR004709">
    <property type="entry name" value="NaH_exchanger"/>
</dbReference>
<dbReference type="GO" id="GO:0055038">
    <property type="term" value="C:recycling endosome membrane"/>
    <property type="evidence" value="ECO:0007669"/>
    <property type="project" value="UniProtKB-SubCell"/>
</dbReference>
<dbReference type="EMBL" id="LR790487">
    <property type="protein sequence ID" value="CAB3266349.1"/>
    <property type="molecule type" value="mRNA"/>
</dbReference>
<evidence type="ECO:0000256" key="14">
    <source>
        <dbReference type="SAM" id="MobiDB-lite"/>
    </source>
</evidence>
<dbReference type="PRINTS" id="PR01084">
    <property type="entry name" value="NAHEXCHNGR"/>
</dbReference>
<dbReference type="GO" id="GO:0005886">
    <property type="term" value="C:plasma membrane"/>
    <property type="evidence" value="ECO:0007669"/>
    <property type="project" value="UniProtKB-SubCell"/>
</dbReference>
<evidence type="ECO:0000256" key="10">
    <source>
        <dbReference type="ARBA" id="ARBA00023065"/>
    </source>
</evidence>
<feature type="transmembrane region" description="Helical" evidence="15">
    <location>
        <begin position="103"/>
        <end position="120"/>
    </location>
</feature>
<keyword evidence="13" id="KW-0050">Antiport</keyword>
<evidence type="ECO:0000256" key="2">
    <source>
        <dbReference type="ARBA" id="ARBA00004651"/>
    </source>
</evidence>
<feature type="compositionally biased region" description="Low complexity" evidence="14">
    <location>
        <begin position="607"/>
        <end position="618"/>
    </location>
</feature>
<dbReference type="NCBIfam" id="TIGR00840">
    <property type="entry name" value="b_cpa1"/>
    <property type="match status" value="1"/>
</dbReference>
<keyword evidence="10 13" id="KW-0406">Ion transport</keyword>
<evidence type="ECO:0000313" key="17">
    <source>
        <dbReference type="EMBL" id="CAB3266349.1"/>
    </source>
</evidence>
<evidence type="ECO:0000256" key="9">
    <source>
        <dbReference type="ARBA" id="ARBA00023053"/>
    </source>
</evidence>
<evidence type="ECO:0000256" key="13">
    <source>
        <dbReference type="RuleBase" id="RU003722"/>
    </source>
</evidence>
<feature type="transmembrane region" description="Helical" evidence="15">
    <location>
        <begin position="337"/>
        <end position="356"/>
    </location>
</feature>
<reference evidence="17" key="1">
    <citation type="submission" date="2020-04" db="EMBL/GenBank/DDBJ databases">
        <authorList>
            <person name="Neveu A P."/>
        </authorList>
    </citation>
    <scope>NUCLEOTIDE SEQUENCE</scope>
    <source>
        <tissue evidence="17">Whole embryo</tissue>
    </source>
</reference>
<dbReference type="PANTHER" id="PTHR10110:SF187">
    <property type="entry name" value="SODIUM_HYDROGEN EXCHANGER"/>
    <property type="match status" value="1"/>
</dbReference>
<dbReference type="GO" id="GO:0051453">
    <property type="term" value="P:regulation of intracellular pH"/>
    <property type="evidence" value="ECO:0007669"/>
    <property type="project" value="TreeGrafter"/>
</dbReference>
<evidence type="ECO:0000256" key="6">
    <source>
        <dbReference type="ARBA" id="ARBA00022692"/>
    </source>
</evidence>
<evidence type="ECO:0000256" key="4">
    <source>
        <dbReference type="ARBA" id="ARBA00022448"/>
    </source>
</evidence>
<dbReference type="PANTHER" id="PTHR10110">
    <property type="entry name" value="SODIUM/HYDROGEN EXCHANGER"/>
    <property type="match status" value="1"/>
</dbReference>
<comment type="subcellular location">
    <subcellularLocation>
        <location evidence="2">Cell membrane</location>
        <topology evidence="2">Multi-pass membrane protein</topology>
    </subcellularLocation>
    <subcellularLocation>
        <location evidence="1">Recycling endosome membrane</location>
        <topology evidence="1">Multi-pass membrane protein</topology>
    </subcellularLocation>
</comment>
<comment type="similarity">
    <text evidence="3 13">Belongs to the monovalent cation:proton antiporter 1 (CPA1) transporter (TC 2.A.36) family.</text>
</comment>
<evidence type="ECO:0000256" key="11">
    <source>
        <dbReference type="ARBA" id="ARBA00023136"/>
    </source>
</evidence>
<feature type="transmembrane region" description="Helical" evidence="15">
    <location>
        <begin position="247"/>
        <end position="272"/>
    </location>
</feature>
<keyword evidence="7" id="KW-0967">Endosome</keyword>
<keyword evidence="6 13" id="KW-0812">Transmembrane</keyword>
<feature type="transmembrane region" description="Helical" evidence="15">
    <location>
        <begin position="431"/>
        <end position="456"/>
    </location>
</feature>
<accession>A0A6F9DT88</accession>
<dbReference type="GO" id="GO:0098719">
    <property type="term" value="P:sodium ion import across plasma membrane"/>
    <property type="evidence" value="ECO:0007669"/>
    <property type="project" value="TreeGrafter"/>
</dbReference>
<evidence type="ECO:0000256" key="3">
    <source>
        <dbReference type="ARBA" id="ARBA00007367"/>
    </source>
</evidence>
<evidence type="ECO:0000256" key="15">
    <source>
        <dbReference type="SAM" id="Phobius"/>
    </source>
</evidence>
<keyword evidence="12 13" id="KW-0739">Sodium transport</keyword>
<feature type="region of interest" description="Disordered" evidence="14">
    <location>
        <begin position="593"/>
        <end position="636"/>
    </location>
</feature>
<evidence type="ECO:0000259" key="16">
    <source>
        <dbReference type="Pfam" id="PF00999"/>
    </source>
</evidence>
<dbReference type="PRINTS" id="PR01088">
    <property type="entry name" value="NAHEXCHNGR6"/>
</dbReference>
<evidence type="ECO:0000256" key="7">
    <source>
        <dbReference type="ARBA" id="ARBA00022753"/>
    </source>
</evidence>
<dbReference type="GO" id="GO:0015385">
    <property type="term" value="F:sodium:proton antiporter activity"/>
    <property type="evidence" value="ECO:0007669"/>
    <property type="project" value="InterPro"/>
</dbReference>
<feature type="transmembrane region" description="Helical" evidence="15">
    <location>
        <begin position="39"/>
        <end position="57"/>
    </location>
</feature>
<feature type="transmembrane region" description="Helical" evidence="15">
    <location>
        <begin position="167"/>
        <end position="193"/>
    </location>
</feature>
<keyword evidence="11 15" id="KW-0472">Membrane</keyword>
<evidence type="ECO:0000256" key="12">
    <source>
        <dbReference type="ARBA" id="ARBA00023201"/>
    </source>
</evidence>
<feature type="transmembrane region" description="Helical" evidence="15">
    <location>
        <begin position="15"/>
        <end position="32"/>
    </location>
</feature>
<dbReference type="Pfam" id="PF00999">
    <property type="entry name" value="Na_H_Exchanger"/>
    <property type="match status" value="1"/>
</dbReference>
<organism evidence="17">
    <name type="scientific">Phallusia mammillata</name>
    <dbReference type="NCBI Taxonomy" id="59560"/>
    <lineage>
        <taxon>Eukaryota</taxon>
        <taxon>Metazoa</taxon>
        <taxon>Chordata</taxon>
        <taxon>Tunicata</taxon>
        <taxon>Ascidiacea</taxon>
        <taxon>Phlebobranchia</taxon>
        <taxon>Ascidiidae</taxon>
        <taxon>Phallusia</taxon>
    </lineage>
</organism>
<dbReference type="InterPro" id="IPR018422">
    <property type="entry name" value="Cation/H_exchanger_CPA1"/>
</dbReference>
<sequence length="636" mass="70371">MPTAEEQHKTDSTNLLLFVALLLLTIFTIWIFKHKRVRFIHETGLAIVYGLIIGIILKYTSHPEAANTLNVNSTNATCQQESTCPGLQFSNPELRQVTFNPELFFNILLPPIIFHAGYSLKKRHFFRNIGSILTFAFVGTLVSAIVIAAICYGFVSAMMLYNVDPSFNFGFVDCLLFGAIVSATDPVTVLAVFKELKVDVNLDALLFGESVLNDAVAIILVKAIQTYQKAGSSEFDSAAFFSSLGEFIGVFLGSFAIGGTTAIITALIFKFTKLGQHPVLETSVFFLMSWSCFLLAEAVGFTGIVAVLFCGVLQAHYTYNNLSAESKIRTKQLFELLNFLAENFIFSYMGVSMFTFSHHHFNAIFIVGAFIALFVSRACNIYPLSFLLNLGRKHKIPFNIQHMMMFAGLRGAVAFALAIRETCYEEQQMIFTTTLLIVFVTVWVLGGGTTQMLTWLKIKVDVDPDAATAVGENLPHVNNNGNMSEPETPPVRKYADSAWMFKFWYKFDQYYLKPILTHSGPPLTNTMPRCCLPLAKCLTSPQAYAENLDDDSDADFILNDDVSFGENQSTQNPPENSRIATEGIHTVTNENELKKDADTQQNNTPLSQEGSSEGFSSSYNGIGLSVVPSSGDDNQV</sequence>
<proteinExistence type="evidence at transcript level"/>
<feature type="transmembrane region" description="Helical" evidence="15">
    <location>
        <begin position="363"/>
        <end position="388"/>
    </location>
</feature>
<feature type="transmembrane region" description="Helical" evidence="15">
    <location>
        <begin position="132"/>
        <end position="155"/>
    </location>
</feature>
<dbReference type="Gene3D" id="6.10.140.1330">
    <property type="match status" value="1"/>
</dbReference>
<dbReference type="GO" id="GO:0015386">
    <property type="term" value="F:potassium:proton antiporter activity"/>
    <property type="evidence" value="ECO:0007669"/>
    <property type="project" value="TreeGrafter"/>
</dbReference>
<gene>
    <name evidence="17" type="primary">Slc9a6</name>
</gene>
<feature type="transmembrane region" description="Helical" evidence="15">
    <location>
        <begin position="400"/>
        <end position="419"/>
    </location>
</feature>
<feature type="transmembrane region" description="Helical" evidence="15">
    <location>
        <begin position="284"/>
        <end position="317"/>
    </location>
</feature>
<dbReference type="InterPro" id="IPR002090">
    <property type="entry name" value="NHE-6/7/9"/>
</dbReference>
<feature type="compositionally biased region" description="Polar residues" evidence="14">
    <location>
        <begin position="627"/>
        <end position="636"/>
    </location>
</feature>
<keyword evidence="4 13" id="KW-0813">Transport</keyword>
<name>A0A6F9DT88_9ASCI</name>
<evidence type="ECO:0000256" key="1">
    <source>
        <dbReference type="ARBA" id="ARBA00004195"/>
    </source>
</evidence>
<keyword evidence="9" id="KW-0915">Sodium</keyword>
<dbReference type="AlphaFoldDB" id="A0A6F9DT88"/>